<reference evidence="3" key="1">
    <citation type="submission" date="2023-05" db="EMBL/GenBank/DDBJ databases">
        <authorList>
            <person name="Huff M."/>
        </authorList>
    </citation>
    <scope>NUCLEOTIDE SEQUENCE</scope>
</reference>
<organism evidence="3 4">
    <name type="scientific">Fraxinus pennsylvanica</name>
    <dbReference type="NCBI Taxonomy" id="56036"/>
    <lineage>
        <taxon>Eukaryota</taxon>
        <taxon>Viridiplantae</taxon>
        <taxon>Streptophyta</taxon>
        <taxon>Embryophyta</taxon>
        <taxon>Tracheophyta</taxon>
        <taxon>Spermatophyta</taxon>
        <taxon>Magnoliopsida</taxon>
        <taxon>eudicotyledons</taxon>
        <taxon>Gunneridae</taxon>
        <taxon>Pentapetalae</taxon>
        <taxon>asterids</taxon>
        <taxon>lamiids</taxon>
        <taxon>Lamiales</taxon>
        <taxon>Oleaceae</taxon>
        <taxon>Oleeae</taxon>
        <taxon>Fraxinus</taxon>
    </lineage>
</organism>
<feature type="domain" description="Sec23/Sec24 helical" evidence="2">
    <location>
        <begin position="48"/>
        <end position="114"/>
    </location>
</feature>
<dbReference type="Pfam" id="PF04815">
    <property type="entry name" value="Sec23_helical"/>
    <property type="match status" value="1"/>
</dbReference>
<dbReference type="InterPro" id="IPR050550">
    <property type="entry name" value="SEC23_SEC24_subfamily"/>
</dbReference>
<dbReference type="EMBL" id="OU503048">
    <property type="protein sequence ID" value="CAI9773841.1"/>
    <property type="molecule type" value="Genomic_DNA"/>
</dbReference>
<dbReference type="Gene3D" id="1.20.120.730">
    <property type="entry name" value="Sec23/Sec24 helical domain"/>
    <property type="match status" value="1"/>
</dbReference>
<evidence type="ECO:0000313" key="3">
    <source>
        <dbReference type="EMBL" id="CAI9773841.1"/>
    </source>
</evidence>
<evidence type="ECO:0000256" key="1">
    <source>
        <dbReference type="SAM" id="SignalP"/>
    </source>
</evidence>
<dbReference type="SUPFAM" id="SSF81811">
    <property type="entry name" value="Helical domain of Sec23/24"/>
    <property type="match status" value="1"/>
</dbReference>
<dbReference type="InterPro" id="IPR036175">
    <property type="entry name" value="Sec23/24_helical_dom_sf"/>
</dbReference>
<dbReference type="InterPro" id="IPR006900">
    <property type="entry name" value="Sec23/24_helical_dom"/>
</dbReference>
<evidence type="ECO:0000313" key="4">
    <source>
        <dbReference type="Proteomes" id="UP000834106"/>
    </source>
</evidence>
<feature type="signal peptide" evidence="1">
    <location>
        <begin position="1"/>
        <end position="27"/>
    </location>
</feature>
<gene>
    <name evidence="3" type="ORF">FPE_LOCUS21271</name>
</gene>
<dbReference type="GO" id="GO:0030127">
    <property type="term" value="C:COPII vesicle coat"/>
    <property type="evidence" value="ECO:0007669"/>
    <property type="project" value="InterPro"/>
</dbReference>
<proteinExistence type="predicted"/>
<keyword evidence="1" id="KW-0732">Signal</keyword>
<dbReference type="Proteomes" id="UP000834106">
    <property type="component" value="Chromosome 13"/>
</dbReference>
<dbReference type="GO" id="GO:0008270">
    <property type="term" value="F:zinc ion binding"/>
    <property type="evidence" value="ECO:0007669"/>
    <property type="project" value="TreeGrafter"/>
</dbReference>
<dbReference type="GO" id="GO:0090110">
    <property type="term" value="P:COPII-coated vesicle cargo loading"/>
    <property type="evidence" value="ECO:0007669"/>
    <property type="project" value="TreeGrafter"/>
</dbReference>
<keyword evidence="4" id="KW-1185">Reference proteome</keyword>
<dbReference type="GO" id="GO:0000149">
    <property type="term" value="F:SNARE binding"/>
    <property type="evidence" value="ECO:0007669"/>
    <property type="project" value="TreeGrafter"/>
</dbReference>
<accession>A0AAD1ZTA7</accession>
<dbReference type="GO" id="GO:0070971">
    <property type="term" value="C:endoplasmic reticulum exit site"/>
    <property type="evidence" value="ECO:0007669"/>
    <property type="project" value="TreeGrafter"/>
</dbReference>
<name>A0AAD1ZTA7_9LAMI</name>
<feature type="chain" id="PRO_5042068703" description="Sec23/Sec24 helical domain-containing protein" evidence="1">
    <location>
        <begin position="28"/>
        <end position="158"/>
    </location>
</feature>
<evidence type="ECO:0000259" key="2">
    <source>
        <dbReference type="Pfam" id="PF04815"/>
    </source>
</evidence>
<dbReference type="PANTHER" id="PTHR13803">
    <property type="entry name" value="SEC24-RELATED PROTEIN"/>
    <property type="match status" value="1"/>
</dbReference>
<dbReference type="GO" id="GO:0006886">
    <property type="term" value="P:intracellular protein transport"/>
    <property type="evidence" value="ECO:0007669"/>
    <property type="project" value="InterPro"/>
</dbReference>
<dbReference type="AlphaFoldDB" id="A0AAD1ZTA7"/>
<protein>
    <recommendedName>
        <fullName evidence="2">Sec23/Sec24 helical domain-containing protein</fullName>
    </recommendedName>
</protein>
<dbReference type="PANTHER" id="PTHR13803:SF4">
    <property type="entry name" value="SECRETORY 24CD, ISOFORM C"/>
    <property type="match status" value="1"/>
</dbReference>
<sequence length="158" mass="18170">MPFKVEGVLDTYFCFLLLLLIVPDIQDVYTPLENDVVELLPPTFRAIARKASKNLHINILHSYRKFCASASASGQLILPEALKLLPLYTLGLLKSCRLRADRRVDDRMIAIHNLDEKYVLQQYDNPLSKRLNGLIDEIRRQRCSYLRLKLCRKGDPSG</sequence>